<name>A0A392QWT6_9FABA</name>
<dbReference type="PANTHER" id="PTHR46067:SF28">
    <property type="entry name" value="ACETYLTRANSFERASE (GNAT) DOMAIN PROTEIN"/>
    <property type="match status" value="1"/>
</dbReference>
<dbReference type="PANTHER" id="PTHR46067">
    <property type="entry name" value="ACYL-COA N-ACYLTRANSFERASES (NAT) SUPERFAMILY PROTEIN"/>
    <property type="match status" value="1"/>
</dbReference>
<feature type="non-terminal residue" evidence="2">
    <location>
        <position position="1"/>
    </location>
</feature>
<dbReference type="Pfam" id="PF13302">
    <property type="entry name" value="Acetyltransf_3"/>
    <property type="match status" value="1"/>
</dbReference>
<organism evidence="2 3">
    <name type="scientific">Trifolium medium</name>
    <dbReference type="NCBI Taxonomy" id="97028"/>
    <lineage>
        <taxon>Eukaryota</taxon>
        <taxon>Viridiplantae</taxon>
        <taxon>Streptophyta</taxon>
        <taxon>Embryophyta</taxon>
        <taxon>Tracheophyta</taxon>
        <taxon>Spermatophyta</taxon>
        <taxon>Magnoliopsida</taxon>
        <taxon>eudicotyledons</taxon>
        <taxon>Gunneridae</taxon>
        <taxon>Pentapetalae</taxon>
        <taxon>rosids</taxon>
        <taxon>fabids</taxon>
        <taxon>Fabales</taxon>
        <taxon>Fabaceae</taxon>
        <taxon>Papilionoideae</taxon>
        <taxon>50 kb inversion clade</taxon>
        <taxon>NPAAA clade</taxon>
        <taxon>Hologalegina</taxon>
        <taxon>IRL clade</taxon>
        <taxon>Trifolieae</taxon>
        <taxon>Trifolium</taxon>
    </lineage>
</organism>
<dbReference type="InterPro" id="IPR016181">
    <property type="entry name" value="Acyl_CoA_acyltransferase"/>
</dbReference>
<dbReference type="SUPFAM" id="SSF55729">
    <property type="entry name" value="Acyl-CoA N-acyltransferases (Nat)"/>
    <property type="match status" value="1"/>
</dbReference>
<dbReference type="InterPro" id="IPR000182">
    <property type="entry name" value="GNAT_dom"/>
</dbReference>
<evidence type="ECO:0000259" key="1">
    <source>
        <dbReference type="Pfam" id="PF13302"/>
    </source>
</evidence>
<dbReference type="AlphaFoldDB" id="A0A392QWT6"/>
<keyword evidence="3" id="KW-1185">Reference proteome</keyword>
<accession>A0A392QWT6</accession>
<dbReference type="EMBL" id="LXQA010160931">
    <property type="protein sequence ID" value="MCI27705.1"/>
    <property type="molecule type" value="Genomic_DNA"/>
</dbReference>
<protein>
    <submittedName>
        <fullName evidence="2">Putative N-acetyltransferase</fullName>
    </submittedName>
</protein>
<dbReference type="GO" id="GO:0016747">
    <property type="term" value="F:acyltransferase activity, transferring groups other than amino-acyl groups"/>
    <property type="evidence" value="ECO:0007669"/>
    <property type="project" value="InterPro"/>
</dbReference>
<evidence type="ECO:0000313" key="2">
    <source>
        <dbReference type="EMBL" id="MCI27705.1"/>
    </source>
</evidence>
<dbReference type="Proteomes" id="UP000265520">
    <property type="component" value="Unassembled WGS sequence"/>
</dbReference>
<sequence length="55" mass="6227">NSRCRDKSGELGYALSSMYWGKGITTMLVKQVVEVVAFKEFPYLERLEANISVLV</sequence>
<comment type="caution">
    <text evidence="2">The sequence shown here is derived from an EMBL/GenBank/DDBJ whole genome shotgun (WGS) entry which is preliminary data.</text>
</comment>
<proteinExistence type="predicted"/>
<reference evidence="2 3" key="1">
    <citation type="journal article" date="2018" name="Front. Plant Sci.">
        <title>Red Clover (Trifolium pratense) and Zigzag Clover (T. medium) - A Picture of Genomic Similarities and Differences.</title>
        <authorList>
            <person name="Dluhosova J."/>
            <person name="Istvanek J."/>
            <person name="Nedelnik J."/>
            <person name="Repkova J."/>
        </authorList>
    </citation>
    <scope>NUCLEOTIDE SEQUENCE [LARGE SCALE GENOMIC DNA]</scope>
    <source>
        <strain evidence="3">cv. 10/8</strain>
        <tissue evidence="2">Leaf</tissue>
    </source>
</reference>
<evidence type="ECO:0000313" key="3">
    <source>
        <dbReference type="Proteomes" id="UP000265520"/>
    </source>
</evidence>
<keyword evidence="2" id="KW-0808">Transferase</keyword>
<dbReference type="Gene3D" id="3.40.630.30">
    <property type="match status" value="1"/>
</dbReference>
<feature type="domain" description="N-acetyltransferase" evidence="1">
    <location>
        <begin position="6"/>
        <end position="51"/>
    </location>
</feature>